<dbReference type="GO" id="GO:0020037">
    <property type="term" value="F:heme binding"/>
    <property type="evidence" value="ECO:0007669"/>
    <property type="project" value="InterPro"/>
</dbReference>
<evidence type="ECO:0000259" key="4">
    <source>
        <dbReference type="PROSITE" id="PS51007"/>
    </source>
</evidence>
<proteinExistence type="predicted"/>
<dbReference type="Gene3D" id="1.10.760.10">
    <property type="entry name" value="Cytochrome c-like domain"/>
    <property type="match status" value="1"/>
</dbReference>
<protein>
    <recommendedName>
        <fullName evidence="4">Cytochrome c domain-containing protein</fullName>
    </recommendedName>
</protein>
<dbReference type="InterPro" id="IPR009056">
    <property type="entry name" value="Cyt_c-like_dom"/>
</dbReference>
<dbReference type="PANTHER" id="PTHR30600">
    <property type="entry name" value="CYTOCHROME C PEROXIDASE-RELATED"/>
    <property type="match status" value="1"/>
</dbReference>
<evidence type="ECO:0000256" key="2">
    <source>
        <dbReference type="ARBA" id="ARBA00022723"/>
    </source>
</evidence>
<dbReference type="InterPro" id="IPR010538">
    <property type="entry name" value="DHOR"/>
</dbReference>
<keyword evidence="3" id="KW-0408">Iron</keyword>
<feature type="non-terminal residue" evidence="5">
    <location>
        <position position="1"/>
    </location>
</feature>
<organism evidence="5">
    <name type="scientific">marine metagenome</name>
    <dbReference type="NCBI Taxonomy" id="408172"/>
    <lineage>
        <taxon>unclassified sequences</taxon>
        <taxon>metagenomes</taxon>
        <taxon>ecological metagenomes</taxon>
    </lineage>
</organism>
<name>A0A382UF68_9ZZZZ</name>
<accession>A0A382UF68</accession>
<dbReference type="GO" id="GO:0009055">
    <property type="term" value="F:electron transfer activity"/>
    <property type="evidence" value="ECO:0007669"/>
    <property type="project" value="InterPro"/>
</dbReference>
<dbReference type="InterPro" id="IPR036909">
    <property type="entry name" value="Cyt_c-like_dom_sf"/>
</dbReference>
<evidence type="ECO:0000256" key="3">
    <source>
        <dbReference type="ARBA" id="ARBA00023004"/>
    </source>
</evidence>
<dbReference type="GO" id="GO:0004130">
    <property type="term" value="F:cytochrome-c peroxidase activity"/>
    <property type="evidence" value="ECO:0007669"/>
    <property type="project" value="TreeGrafter"/>
</dbReference>
<reference evidence="5" key="1">
    <citation type="submission" date="2018-05" db="EMBL/GenBank/DDBJ databases">
        <authorList>
            <person name="Lanie J.A."/>
            <person name="Ng W.-L."/>
            <person name="Kazmierczak K.M."/>
            <person name="Andrzejewski T.M."/>
            <person name="Davidsen T.M."/>
            <person name="Wayne K.J."/>
            <person name="Tettelin H."/>
            <person name="Glass J.I."/>
            <person name="Rusch D."/>
            <person name="Podicherti R."/>
            <person name="Tsui H.-C.T."/>
            <person name="Winkler M.E."/>
        </authorList>
    </citation>
    <scope>NUCLEOTIDE SEQUENCE</scope>
</reference>
<sequence>DISEETEFSARVAQPLIGLGLIESIRVEDILNNEDEFDLDNDGISGKANKVWDDVNQKESLGRFGWKASQPSIYQQVADALFNDMSLSNPLYKDSSNCSEFQTICINVPDGNSKEYDDLEVSNQQLDLITFYSQQLGVPSRRNIEDENVILGKEIFFQLSCNSCHTEKFKTGSHADHNNLKQQIIYPYSDFLLHDMGRGLADDLPEYLANGSEWRTPPLWGLGLTEIVSGRKTYLHDGRARNLVEAILWHGGEANSSKEKFLGLNKNQLNQLVIFLNSL</sequence>
<dbReference type="PROSITE" id="PS51007">
    <property type="entry name" value="CYTC"/>
    <property type="match status" value="1"/>
</dbReference>
<dbReference type="AlphaFoldDB" id="A0A382UF68"/>
<evidence type="ECO:0000313" key="5">
    <source>
        <dbReference type="EMBL" id="SVD32361.1"/>
    </source>
</evidence>
<feature type="domain" description="Cytochrome c" evidence="4">
    <location>
        <begin position="147"/>
        <end position="279"/>
    </location>
</feature>
<dbReference type="PANTHER" id="PTHR30600:SF4">
    <property type="entry name" value="CYTOCHROME C DOMAIN-CONTAINING PROTEIN"/>
    <property type="match status" value="1"/>
</dbReference>
<dbReference type="SUPFAM" id="SSF46626">
    <property type="entry name" value="Cytochrome c"/>
    <property type="match status" value="1"/>
</dbReference>
<dbReference type="Pfam" id="PF06537">
    <property type="entry name" value="DHOR"/>
    <property type="match status" value="1"/>
</dbReference>
<dbReference type="InterPro" id="IPR051395">
    <property type="entry name" value="Cytochrome_c_Peroxidase/MauG"/>
</dbReference>
<dbReference type="GO" id="GO:0046872">
    <property type="term" value="F:metal ion binding"/>
    <property type="evidence" value="ECO:0007669"/>
    <property type="project" value="UniProtKB-KW"/>
</dbReference>
<gene>
    <name evidence="5" type="ORF">METZ01_LOCUS385215</name>
</gene>
<dbReference type="EMBL" id="UINC01143434">
    <property type="protein sequence ID" value="SVD32361.1"/>
    <property type="molecule type" value="Genomic_DNA"/>
</dbReference>
<keyword evidence="1" id="KW-0349">Heme</keyword>
<evidence type="ECO:0000256" key="1">
    <source>
        <dbReference type="ARBA" id="ARBA00022617"/>
    </source>
</evidence>
<keyword evidence="2" id="KW-0479">Metal-binding</keyword>